<organism evidence="1 2">
    <name type="scientific">Syntrophorhabdus aromaticivorans</name>
    <dbReference type="NCBI Taxonomy" id="328301"/>
    <lineage>
        <taxon>Bacteria</taxon>
        <taxon>Pseudomonadati</taxon>
        <taxon>Thermodesulfobacteriota</taxon>
        <taxon>Syntrophorhabdia</taxon>
        <taxon>Syntrophorhabdales</taxon>
        <taxon>Syntrophorhabdaceae</taxon>
        <taxon>Syntrophorhabdus</taxon>
    </lineage>
</organism>
<dbReference type="EMBL" id="JAAYEE010000083">
    <property type="protein sequence ID" value="NLW34825.1"/>
    <property type="molecule type" value="Genomic_DNA"/>
</dbReference>
<reference evidence="1" key="2">
    <citation type="submission" date="2020-01" db="EMBL/GenBank/DDBJ databases">
        <authorList>
            <person name="Campanaro S."/>
        </authorList>
    </citation>
    <scope>NUCLEOTIDE SEQUENCE</scope>
    <source>
        <strain evidence="1">AS06rmzACSIP_7</strain>
    </source>
</reference>
<protein>
    <recommendedName>
        <fullName evidence="3">DUF465 domain-containing protein</fullName>
    </recommendedName>
</protein>
<sequence length="63" mass="7709">MEEVKSKEDRYNEARIMHKSLDEKLGMLQEKSYLTADEELEMKLLKKKKLYFKDLMERIKEEP</sequence>
<evidence type="ECO:0000313" key="2">
    <source>
        <dbReference type="Proteomes" id="UP000777265"/>
    </source>
</evidence>
<dbReference type="AlphaFoldDB" id="A0A351TZL5"/>
<accession>A0A351TZL5</accession>
<gene>
    <name evidence="1" type="ORF">GXY80_05000</name>
</gene>
<name>A0A351TZL5_9BACT</name>
<reference evidence="1" key="1">
    <citation type="journal article" date="2020" name="Biotechnol. Biofuels">
        <title>New insights from the biogas microbiome by comprehensive genome-resolved metagenomics of nearly 1600 species originating from multiple anaerobic digesters.</title>
        <authorList>
            <person name="Campanaro S."/>
            <person name="Treu L."/>
            <person name="Rodriguez-R L.M."/>
            <person name="Kovalovszki A."/>
            <person name="Ziels R.M."/>
            <person name="Maus I."/>
            <person name="Zhu X."/>
            <person name="Kougias P.G."/>
            <person name="Basile A."/>
            <person name="Luo G."/>
            <person name="Schluter A."/>
            <person name="Konstantinidis K.T."/>
            <person name="Angelidaki I."/>
        </authorList>
    </citation>
    <scope>NUCLEOTIDE SEQUENCE</scope>
    <source>
        <strain evidence="1">AS06rmzACSIP_7</strain>
    </source>
</reference>
<evidence type="ECO:0008006" key="3">
    <source>
        <dbReference type="Google" id="ProtNLM"/>
    </source>
</evidence>
<evidence type="ECO:0000313" key="1">
    <source>
        <dbReference type="EMBL" id="NLW34825.1"/>
    </source>
</evidence>
<proteinExistence type="predicted"/>
<comment type="caution">
    <text evidence="1">The sequence shown here is derived from an EMBL/GenBank/DDBJ whole genome shotgun (WGS) entry which is preliminary data.</text>
</comment>
<dbReference type="Proteomes" id="UP000777265">
    <property type="component" value="Unassembled WGS sequence"/>
</dbReference>